<keyword evidence="1" id="KW-0378">Hydrolase</keyword>
<evidence type="ECO:0000313" key="4">
    <source>
        <dbReference type="EMBL" id="OJJ45983.1"/>
    </source>
</evidence>
<accession>A0A1L9SFT0</accession>
<name>A0A1L9SFT0_9EURO</name>
<dbReference type="OrthoDB" id="4526436at2759"/>
<dbReference type="InterPro" id="IPR008979">
    <property type="entry name" value="Galactose-bd-like_sf"/>
</dbReference>
<evidence type="ECO:0000256" key="2">
    <source>
        <dbReference type="SAM" id="SignalP"/>
    </source>
</evidence>
<evidence type="ECO:0000256" key="1">
    <source>
        <dbReference type="ARBA" id="ARBA00022801"/>
    </source>
</evidence>
<keyword evidence="2" id="KW-0732">Signal</keyword>
<feature type="domain" description="CBM-cenC" evidence="3">
    <location>
        <begin position="34"/>
        <end position="166"/>
    </location>
</feature>
<dbReference type="GeneID" id="34609622"/>
<dbReference type="InterPro" id="IPR003305">
    <property type="entry name" value="CenC_carb-bd"/>
</dbReference>
<feature type="chain" id="PRO_5012860674" description="CBM-cenC domain-containing protein" evidence="2">
    <location>
        <begin position="20"/>
        <end position="317"/>
    </location>
</feature>
<sequence length="317" mass="32852">MYQGSFLLIIASSVLQAVATTVPIVSCTVNQPQLFTNPSFEDGSWDGWTKTDSSSNAAIVDASSSGSPFSTAAEGQYYIKTINTALRGGDALFLSQTVNGLDTSTTYTITFSIAGVPNGGSTQLCQMYVFKDSQTNANLLVEDVIDMDASGLPWTQYSLGFTPTATSHLMLFVLECYDTEYYVGLDDLQFLEPATTVCSTSYSTAVPSPTTSSQAVTSQAVTSSQSVTASSSQSVGSSISSVLPSSSSIGSSALPTSSDLSSSAIPSSAVSTNISITTSPAVSPSTTPMPSITSGQVVVVTQTVYTTDMATVYECPA</sequence>
<evidence type="ECO:0000313" key="5">
    <source>
        <dbReference type="Proteomes" id="UP000184188"/>
    </source>
</evidence>
<dbReference type="RefSeq" id="XP_022580493.1">
    <property type="nucleotide sequence ID" value="XM_022723157.1"/>
</dbReference>
<protein>
    <recommendedName>
        <fullName evidence="3">CBM-cenC domain-containing protein</fullName>
    </recommendedName>
</protein>
<dbReference type="VEuPathDB" id="FungiDB:ASPZODRAFT_132966"/>
<evidence type="ECO:0000259" key="3">
    <source>
        <dbReference type="Pfam" id="PF02018"/>
    </source>
</evidence>
<proteinExistence type="predicted"/>
<dbReference type="GO" id="GO:0016798">
    <property type="term" value="F:hydrolase activity, acting on glycosyl bonds"/>
    <property type="evidence" value="ECO:0007669"/>
    <property type="project" value="InterPro"/>
</dbReference>
<reference evidence="5" key="1">
    <citation type="journal article" date="2017" name="Genome Biol.">
        <title>Comparative genomics reveals high biological diversity and specific adaptations in the industrially and medically important fungal genus Aspergillus.</title>
        <authorList>
            <person name="de Vries R.P."/>
            <person name="Riley R."/>
            <person name="Wiebenga A."/>
            <person name="Aguilar-Osorio G."/>
            <person name="Amillis S."/>
            <person name="Uchima C.A."/>
            <person name="Anderluh G."/>
            <person name="Asadollahi M."/>
            <person name="Askin M."/>
            <person name="Barry K."/>
            <person name="Battaglia E."/>
            <person name="Bayram O."/>
            <person name="Benocci T."/>
            <person name="Braus-Stromeyer S.A."/>
            <person name="Caldana C."/>
            <person name="Canovas D."/>
            <person name="Cerqueira G.C."/>
            <person name="Chen F."/>
            <person name="Chen W."/>
            <person name="Choi C."/>
            <person name="Clum A."/>
            <person name="Dos Santos R.A."/>
            <person name="Damasio A.R."/>
            <person name="Diallinas G."/>
            <person name="Emri T."/>
            <person name="Fekete E."/>
            <person name="Flipphi M."/>
            <person name="Freyberg S."/>
            <person name="Gallo A."/>
            <person name="Gournas C."/>
            <person name="Habgood R."/>
            <person name="Hainaut M."/>
            <person name="Harispe M.L."/>
            <person name="Henrissat B."/>
            <person name="Hilden K.S."/>
            <person name="Hope R."/>
            <person name="Hossain A."/>
            <person name="Karabika E."/>
            <person name="Karaffa L."/>
            <person name="Karanyi Z."/>
            <person name="Krasevec N."/>
            <person name="Kuo A."/>
            <person name="Kusch H."/>
            <person name="LaButti K."/>
            <person name="Lagendijk E.L."/>
            <person name="Lapidus A."/>
            <person name="Levasseur A."/>
            <person name="Lindquist E."/>
            <person name="Lipzen A."/>
            <person name="Logrieco A.F."/>
            <person name="MacCabe A."/>
            <person name="Maekelae M.R."/>
            <person name="Malavazi I."/>
            <person name="Melin P."/>
            <person name="Meyer V."/>
            <person name="Mielnichuk N."/>
            <person name="Miskei M."/>
            <person name="Molnar A.P."/>
            <person name="Mule G."/>
            <person name="Ngan C.Y."/>
            <person name="Orejas M."/>
            <person name="Orosz E."/>
            <person name="Ouedraogo J.P."/>
            <person name="Overkamp K.M."/>
            <person name="Park H.-S."/>
            <person name="Perrone G."/>
            <person name="Piumi F."/>
            <person name="Punt P.J."/>
            <person name="Ram A.F."/>
            <person name="Ramon A."/>
            <person name="Rauscher S."/>
            <person name="Record E."/>
            <person name="Riano-Pachon D.M."/>
            <person name="Robert V."/>
            <person name="Roehrig J."/>
            <person name="Ruller R."/>
            <person name="Salamov A."/>
            <person name="Salih N.S."/>
            <person name="Samson R.A."/>
            <person name="Sandor E."/>
            <person name="Sanguinetti M."/>
            <person name="Schuetze T."/>
            <person name="Sepcic K."/>
            <person name="Shelest E."/>
            <person name="Sherlock G."/>
            <person name="Sophianopoulou V."/>
            <person name="Squina F.M."/>
            <person name="Sun H."/>
            <person name="Susca A."/>
            <person name="Todd R.B."/>
            <person name="Tsang A."/>
            <person name="Unkles S.E."/>
            <person name="van de Wiele N."/>
            <person name="van Rossen-Uffink D."/>
            <person name="Oliveira J.V."/>
            <person name="Vesth T.C."/>
            <person name="Visser J."/>
            <person name="Yu J.-H."/>
            <person name="Zhou M."/>
            <person name="Andersen M.R."/>
            <person name="Archer D.B."/>
            <person name="Baker S.E."/>
            <person name="Benoit I."/>
            <person name="Brakhage A.A."/>
            <person name="Braus G.H."/>
            <person name="Fischer R."/>
            <person name="Frisvad J.C."/>
            <person name="Goldman G.H."/>
            <person name="Houbraken J."/>
            <person name="Oakley B."/>
            <person name="Pocsi I."/>
            <person name="Scazzocchio C."/>
            <person name="Seiboth B."/>
            <person name="vanKuyk P.A."/>
            <person name="Wortman J."/>
            <person name="Dyer P.S."/>
            <person name="Grigoriev I.V."/>
        </authorList>
    </citation>
    <scope>NUCLEOTIDE SEQUENCE [LARGE SCALE GENOMIC DNA]</scope>
    <source>
        <strain evidence="5">CBS 506.65</strain>
    </source>
</reference>
<keyword evidence="5" id="KW-1185">Reference proteome</keyword>
<organism evidence="4 5">
    <name type="scientific">Penicilliopsis zonata CBS 506.65</name>
    <dbReference type="NCBI Taxonomy" id="1073090"/>
    <lineage>
        <taxon>Eukaryota</taxon>
        <taxon>Fungi</taxon>
        <taxon>Dikarya</taxon>
        <taxon>Ascomycota</taxon>
        <taxon>Pezizomycotina</taxon>
        <taxon>Eurotiomycetes</taxon>
        <taxon>Eurotiomycetidae</taxon>
        <taxon>Eurotiales</taxon>
        <taxon>Aspergillaceae</taxon>
        <taxon>Penicilliopsis</taxon>
    </lineage>
</organism>
<feature type="signal peptide" evidence="2">
    <location>
        <begin position="1"/>
        <end position="19"/>
    </location>
</feature>
<dbReference type="EMBL" id="KV878343">
    <property type="protein sequence ID" value="OJJ45983.1"/>
    <property type="molecule type" value="Genomic_DNA"/>
</dbReference>
<gene>
    <name evidence="4" type="ORF">ASPZODRAFT_132966</name>
</gene>
<dbReference type="SUPFAM" id="SSF49785">
    <property type="entry name" value="Galactose-binding domain-like"/>
    <property type="match status" value="1"/>
</dbReference>
<dbReference type="AlphaFoldDB" id="A0A1L9SFT0"/>
<dbReference type="Proteomes" id="UP000184188">
    <property type="component" value="Unassembled WGS sequence"/>
</dbReference>
<dbReference type="Pfam" id="PF02018">
    <property type="entry name" value="CBM_4_9"/>
    <property type="match status" value="1"/>
</dbReference>
<dbReference type="Gene3D" id="2.60.120.260">
    <property type="entry name" value="Galactose-binding domain-like"/>
    <property type="match status" value="1"/>
</dbReference>